<protein>
    <submittedName>
        <fullName evidence="3">Flagellar associated membrane protein</fullName>
    </submittedName>
</protein>
<name>A0A0D2M6Z8_9CHLO</name>
<keyword evidence="4" id="KW-1185">Reference proteome</keyword>
<feature type="domain" description="TmcB/TmcC TPR repeats" evidence="2">
    <location>
        <begin position="1"/>
        <end position="52"/>
    </location>
</feature>
<dbReference type="InterPro" id="IPR052994">
    <property type="entry name" value="Tiny_macrocysts_regulators"/>
</dbReference>
<evidence type="ECO:0000256" key="1">
    <source>
        <dbReference type="SAM" id="MobiDB-lite"/>
    </source>
</evidence>
<dbReference type="RefSeq" id="XP_013890270.1">
    <property type="nucleotide sequence ID" value="XM_014034816.1"/>
</dbReference>
<dbReference type="InterPro" id="IPR057352">
    <property type="entry name" value="TPR_TmcB/C"/>
</dbReference>
<dbReference type="AlphaFoldDB" id="A0A0D2M6Z8"/>
<organism evidence="3 4">
    <name type="scientific">Monoraphidium neglectum</name>
    <dbReference type="NCBI Taxonomy" id="145388"/>
    <lineage>
        <taxon>Eukaryota</taxon>
        <taxon>Viridiplantae</taxon>
        <taxon>Chlorophyta</taxon>
        <taxon>core chlorophytes</taxon>
        <taxon>Chlorophyceae</taxon>
        <taxon>CS clade</taxon>
        <taxon>Sphaeropleales</taxon>
        <taxon>Selenastraceae</taxon>
        <taxon>Monoraphidium</taxon>
    </lineage>
</organism>
<dbReference type="PANTHER" id="PTHR31600:SF2">
    <property type="entry name" value="GAMETE ENRICHED GENE 10 PROTEIN-RELATED"/>
    <property type="match status" value="1"/>
</dbReference>
<dbReference type="OrthoDB" id="541921at2759"/>
<evidence type="ECO:0000313" key="4">
    <source>
        <dbReference type="Proteomes" id="UP000054498"/>
    </source>
</evidence>
<dbReference type="EMBL" id="KK106900">
    <property type="protein sequence ID" value="KIY91250.1"/>
    <property type="molecule type" value="Genomic_DNA"/>
</dbReference>
<dbReference type="Proteomes" id="UP000054498">
    <property type="component" value="Unassembled WGS sequence"/>
</dbReference>
<evidence type="ECO:0000259" key="2">
    <source>
        <dbReference type="Pfam" id="PF25474"/>
    </source>
</evidence>
<proteinExistence type="predicted"/>
<dbReference type="GeneID" id="25734501"/>
<gene>
    <name evidence="3" type="ORF">MNEG_16714</name>
</gene>
<dbReference type="STRING" id="145388.A0A0D2M6Z8"/>
<dbReference type="KEGG" id="mng:MNEG_16714"/>
<keyword evidence="3" id="KW-0282">Flagellum</keyword>
<sequence>MQKAEAQAARVYRRVLDRYPSNGRILRAYGRFLEWVQNEPSRAQRYYQEASKNGVQDSLLELIGGGAAADGTSGMGAVDEKTDGICVINSGGIILAGKQAPPESHATSGPRLGPPGACQGQGLPL</sequence>
<keyword evidence="3" id="KW-0969">Cilium</keyword>
<keyword evidence="3" id="KW-0966">Cell projection</keyword>
<accession>A0A0D2M6Z8</accession>
<dbReference type="Pfam" id="PF25474">
    <property type="entry name" value="TPR_TmcB"/>
    <property type="match status" value="1"/>
</dbReference>
<reference evidence="3 4" key="1">
    <citation type="journal article" date="2013" name="BMC Genomics">
        <title>Reconstruction of the lipid metabolism for the microalga Monoraphidium neglectum from its genome sequence reveals characteristics suitable for biofuel production.</title>
        <authorList>
            <person name="Bogen C."/>
            <person name="Al-Dilaimi A."/>
            <person name="Albersmeier A."/>
            <person name="Wichmann J."/>
            <person name="Grundmann M."/>
            <person name="Rupp O."/>
            <person name="Lauersen K.J."/>
            <person name="Blifernez-Klassen O."/>
            <person name="Kalinowski J."/>
            <person name="Goesmann A."/>
            <person name="Mussgnug J.H."/>
            <person name="Kruse O."/>
        </authorList>
    </citation>
    <scope>NUCLEOTIDE SEQUENCE [LARGE SCALE GENOMIC DNA]</scope>
    <source>
        <strain evidence="3 4">SAG 48.87</strain>
    </source>
</reference>
<dbReference type="PANTHER" id="PTHR31600">
    <property type="entry name" value="TINY MACROCYSTS PROTEIN B-RELATED"/>
    <property type="match status" value="1"/>
</dbReference>
<evidence type="ECO:0000313" key="3">
    <source>
        <dbReference type="EMBL" id="KIY91250.1"/>
    </source>
</evidence>
<feature type="region of interest" description="Disordered" evidence="1">
    <location>
        <begin position="98"/>
        <end position="125"/>
    </location>
</feature>